<dbReference type="Gene3D" id="3.40.50.2000">
    <property type="entry name" value="Glycogen Phosphorylase B"/>
    <property type="match status" value="2"/>
</dbReference>
<evidence type="ECO:0000313" key="4">
    <source>
        <dbReference type="Proteomes" id="UP000403266"/>
    </source>
</evidence>
<keyword evidence="3" id="KW-0808">Transferase</keyword>
<evidence type="ECO:0000259" key="1">
    <source>
        <dbReference type="Pfam" id="PF00534"/>
    </source>
</evidence>
<accession>A0A5N7MIL0</accession>
<feature type="domain" description="Glycosyltransferase subfamily 4-like N-terminal" evidence="2">
    <location>
        <begin position="16"/>
        <end position="212"/>
    </location>
</feature>
<reference evidence="3 4" key="1">
    <citation type="journal article" date="2019" name="Syst. Appl. Microbiol.">
        <title>Microvirga tunisiensis sp. nov., a root nodule symbiotic bacterium isolated from Lupinus micranthus and L. luteus grown in Northern Tunisia.</title>
        <authorList>
            <person name="Msaddak A."/>
            <person name="Rejili M."/>
            <person name="Duran D."/>
            <person name="Mars M."/>
            <person name="Palacios J.M."/>
            <person name="Ruiz-Argueso T."/>
            <person name="Rey L."/>
            <person name="Imperial J."/>
        </authorList>
    </citation>
    <scope>NUCLEOTIDE SEQUENCE [LARGE SCALE GENOMIC DNA]</scope>
    <source>
        <strain evidence="3 4">Lmie10</strain>
    </source>
</reference>
<gene>
    <name evidence="3" type="ORF">FS320_17220</name>
</gene>
<name>A0A5N7MIL0_9HYPH</name>
<dbReference type="InterPro" id="IPR028098">
    <property type="entry name" value="Glyco_trans_4-like_N"/>
</dbReference>
<organism evidence="3 4">
    <name type="scientific">Microvirga tunisiensis</name>
    <dbReference type="NCBI Taxonomy" id="2108360"/>
    <lineage>
        <taxon>Bacteria</taxon>
        <taxon>Pseudomonadati</taxon>
        <taxon>Pseudomonadota</taxon>
        <taxon>Alphaproteobacteria</taxon>
        <taxon>Hyphomicrobiales</taxon>
        <taxon>Methylobacteriaceae</taxon>
        <taxon>Microvirga</taxon>
    </lineage>
</organism>
<sequence length="422" mass="46794">MRILVLAHGHPDLSSGGGERAAYSLFQRLKQSPQVTKAVFVASTNHQAIGHDAPFGSFRGRPDEILVATPPVDGFTFQSLGYDALKRLVDGLVQSVKPDLVHIHHFLFWGIEVFELFKQAGVRVVFTFHEFAAICAQYGQMVKTDGRLCHAASPGECGLCFPALSAGKFFIRNTILKSLFNHVDCFTAPSNFLMERYVAWGIPRDRITVVENLLGASVIERSKARMARRAKTAAGRAKVVFGYFAQINPFKGFDLLLEAASLLPDDVRTQLTIRIYGENTQYRDTEFHRRTEALHAEVRDVVSLMGGYRGDDVIDLMAACDWIIVPSIWWENSPVVIQEVRLAARPLIVSNIGGMAEKIDQDVDLVFPARSPGALANLIADTVLGMDRPNQKHLTDLAQSRIQADETHFACYCALYDEALTG</sequence>
<protein>
    <submittedName>
        <fullName evidence="3">Glycosyltransferase</fullName>
    </submittedName>
</protein>
<dbReference type="Proteomes" id="UP000403266">
    <property type="component" value="Unassembled WGS sequence"/>
</dbReference>
<proteinExistence type="predicted"/>
<dbReference type="PANTHER" id="PTHR45947">
    <property type="entry name" value="SULFOQUINOVOSYL TRANSFERASE SQD2"/>
    <property type="match status" value="1"/>
</dbReference>
<evidence type="ECO:0000313" key="3">
    <source>
        <dbReference type="EMBL" id="MPR26911.1"/>
    </source>
</evidence>
<dbReference type="InterPro" id="IPR001296">
    <property type="entry name" value="Glyco_trans_1"/>
</dbReference>
<evidence type="ECO:0000259" key="2">
    <source>
        <dbReference type="Pfam" id="PF13439"/>
    </source>
</evidence>
<dbReference type="GO" id="GO:0016757">
    <property type="term" value="F:glycosyltransferase activity"/>
    <property type="evidence" value="ECO:0007669"/>
    <property type="project" value="InterPro"/>
</dbReference>
<dbReference type="PANTHER" id="PTHR45947:SF13">
    <property type="entry name" value="TRANSFERASE"/>
    <property type="match status" value="1"/>
</dbReference>
<dbReference type="SUPFAM" id="SSF53756">
    <property type="entry name" value="UDP-Glycosyltransferase/glycogen phosphorylase"/>
    <property type="match status" value="1"/>
</dbReference>
<dbReference type="RefSeq" id="WP_152713060.1">
    <property type="nucleotide sequence ID" value="NZ_VOSJ01000065.1"/>
</dbReference>
<dbReference type="EMBL" id="VOSK01000065">
    <property type="protein sequence ID" value="MPR26911.1"/>
    <property type="molecule type" value="Genomic_DNA"/>
</dbReference>
<comment type="caution">
    <text evidence="3">The sequence shown here is derived from an EMBL/GenBank/DDBJ whole genome shotgun (WGS) entry which is preliminary data.</text>
</comment>
<keyword evidence="4" id="KW-1185">Reference proteome</keyword>
<dbReference type="Pfam" id="PF00534">
    <property type="entry name" value="Glycos_transf_1"/>
    <property type="match status" value="1"/>
</dbReference>
<dbReference type="AlphaFoldDB" id="A0A5N7MIL0"/>
<dbReference type="Pfam" id="PF13439">
    <property type="entry name" value="Glyco_transf_4"/>
    <property type="match status" value="1"/>
</dbReference>
<feature type="domain" description="Glycosyl transferase family 1" evidence="1">
    <location>
        <begin position="229"/>
        <end position="383"/>
    </location>
</feature>
<dbReference type="InterPro" id="IPR050194">
    <property type="entry name" value="Glycosyltransferase_grp1"/>
</dbReference>
<dbReference type="OrthoDB" id="9807414at2"/>